<gene>
    <name evidence="1" type="ORF">OE104_03980</name>
</gene>
<sequence>MIRDRGRIKWTAMMLPEHVKLLREWAKEDEWEGKNELDGQMLEQMDAIVRKAQGNGETVTVRYYENHRYEKVTGRIDSFDILSKCLQIKDEQGRTYSISIALIDCIESNRSSFA</sequence>
<reference evidence="1" key="1">
    <citation type="submission" date="2022-09" db="EMBL/GenBank/DDBJ databases">
        <title>Complete Genomes of Fervidibacillus albus and Fervidibacillus halotolerans isolated from tidal flat sediments.</title>
        <authorList>
            <person name="Kwon K.K."/>
            <person name="Yang S.-H."/>
            <person name="Park M.J."/>
            <person name="Oh H.-M."/>
        </authorList>
    </citation>
    <scope>NUCLEOTIDE SEQUENCE</scope>
    <source>
        <strain evidence="1">MEBiC13591</strain>
    </source>
</reference>
<dbReference type="PANTHER" id="PTHR40051">
    <property type="entry name" value="IG HYPOTHETICAL 15966"/>
    <property type="match status" value="1"/>
</dbReference>
<dbReference type="EMBL" id="CP106878">
    <property type="protein sequence ID" value="WAA10493.1"/>
    <property type="molecule type" value="Genomic_DNA"/>
</dbReference>
<name>A0A9E8LVJ8_9BACI</name>
<evidence type="ECO:0000313" key="2">
    <source>
        <dbReference type="Proteomes" id="UP001164718"/>
    </source>
</evidence>
<accession>A0A9E8LVJ8</accession>
<dbReference type="Pfam" id="PF08863">
    <property type="entry name" value="YolD"/>
    <property type="match status" value="1"/>
</dbReference>
<dbReference type="InterPro" id="IPR014962">
    <property type="entry name" value="YolD"/>
</dbReference>
<dbReference type="Proteomes" id="UP001164718">
    <property type="component" value="Chromosome"/>
</dbReference>
<evidence type="ECO:0000313" key="1">
    <source>
        <dbReference type="EMBL" id="WAA10493.1"/>
    </source>
</evidence>
<proteinExistence type="predicted"/>
<dbReference type="PANTHER" id="PTHR40051:SF1">
    <property type="entry name" value="YOLD-LIKE FAMILY PROTEIN"/>
    <property type="match status" value="1"/>
</dbReference>
<keyword evidence="2" id="KW-1185">Reference proteome</keyword>
<dbReference type="RefSeq" id="WP_275418284.1">
    <property type="nucleotide sequence ID" value="NZ_CP106878.1"/>
</dbReference>
<dbReference type="AlphaFoldDB" id="A0A9E8LVJ8"/>
<protein>
    <submittedName>
        <fullName evidence="1">YolD-like family protein</fullName>
    </submittedName>
</protein>
<dbReference type="KEGG" id="faf:OE104_03980"/>
<organism evidence="1 2">
    <name type="scientific">Fervidibacillus albus</name>
    <dbReference type="NCBI Taxonomy" id="2980026"/>
    <lineage>
        <taxon>Bacteria</taxon>
        <taxon>Bacillati</taxon>
        <taxon>Bacillota</taxon>
        <taxon>Bacilli</taxon>
        <taxon>Bacillales</taxon>
        <taxon>Bacillaceae</taxon>
        <taxon>Fervidibacillus</taxon>
    </lineage>
</organism>